<sequence length="1708" mass="182762">MLPHGVDPPDAQHQILKVLIKNYVSRGWFELASVLIQQLHCSDQQSAYQLLRNLLAQGAALECGTTRPNGPSHAHLAWLSLCELRKLASIPSGEPDSSEAKPANKRAQTTLHEAKQCAAEAVAEGEEPMTAARSPGRFGLSSWATGAAAAAARALSRISPPGFALDASAEENAPAAGLAEEVLARLVLRAFVEEAEWRLALLRQMAPSIQRLPGRSESVWGFGEALTVMQARPEVLLDMCKLRSRYDLGDQAVRHFALPDSEASALVLAEWVESNMAAASVESAVSRVACQDEAPGDVDEEAPPLDFETLRAPLSTLLRLMLCLDVATSSAATSTMCQRLLKQAAGLLEELDAAEPDTSDVHAPALRAAAAWWLSMLQETCEAEGQLGLNRPLRDAIAGVDVLPVTEDTVKGDDRASVLKRQLLALDKALNLLTEALANAAEGKHQFLSGLLHNLARSTRCELNAKTADEVLQAAGAASGLATALAERSTDGQDALLPGADELPRNYLSNMLKYLAEVGDELASIDPAPSESINYFSLLQEHPQDLLPRLVVQMGCTEVAFRVAQLLGTDLVTEEPLLTHLRLNSEVGLAGLEDLADPDHNPEHARQLRRQPSAETGPVSPRNKAAKPGQMAQNLSDTQLLSPTGTPGKAWQSVDGSTPARRITPARAASRAPLHHPAEEAAGLAAKFSWECCMRIRSLPQKADLVLRLVHHWELEDALLITEICRDQSAGHAVLDLGGQEPAAPAAELGKLLGLYQAVLASPAGAEFRGWQQMHSLFHKDPEQLVRRLLAHNAGRGAADLAAQADIPDVLRHQAFALHMQQLFSQSSSEGGGVIGVIRQLQTLPPLSAALSGLRLIQLTPSLSHRQVIAQTIAGFADRLPAGVAARLELARTGIRTLSLLDSPWDARCAHLVERPRLMVECLVMGQQATMLQRVLKELPALHDDAMLLQYARLGVSFAAMHASDHFIGNARGVDRKVQGLDGVLGDEAAGSAGQGAGLVAVEVLTGDAESDDRLRSSWTFRSAPNFKIARAFLSHSSSPQAAAQSAILIATELATARLHVDTAALEFSATAMEHMLEAASIVNEALAFAQDQLALVPKRKTPKEVRALVEKLRDSASELGKQTGLLQMLLEASVPASLAELCSAGAAGKLVGRLLAAEHYALAVFVAKRWELGEARCWEAWAYSLLAIGSYGQAENRLANALRPSSSKASTPEEFAQEAEGVALRAVAALEGTAPINIPDLGKLCDELQDALLAEEKAAMSADSYLEVLQVSNKLPRASEVAFGRPAESEVAGKRYEMGERLLREHAPGHLLRFMFKHGQAAAACQLLYPPVPAAGGKGGMPTGHTRLGTLEALCQLAVEFEEMRTLQRALSAAGPAGHAALRNVCTWLEQHGHLRHLYRCQLALRMPDAAGLTCLHLSWAADDLPSAVIHLENALLHLNDALAFLQRSGSGSAPQARDPVVALSGGSLAQAVTRVQLQADVYKSVQRAREAEERKRGRAAKQEAQAAPKPVQFNLFADGEGPDTAAETEERRQRILEFLIEKDFNLAFRIVHAFGINPIRAYSSTAASLASRREHTSLFQLLQSIRNTLAASELDSVLAAAVGGYASGMPAGGNTASSKFKGKAWAQNYLAGGGFSAAAPAERVIKMMQSSHSRVQAYLRLGLLPKALEAATASGSRVSLQLVAEEARRRQDIDTLAAADARLAQL</sequence>
<dbReference type="PANTHER" id="PTHR35478">
    <property type="entry name" value="ZINC FINGER FYVE DOMAIN PROTEIN"/>
    <property type="match status" value="1"/>
</dbReference>
<proteinExistence type="predicted"/>
<keyword evidence="4" id="KW-1185">Reference proteome</keyword>
<evidence type="ECO:0000259" key="2">
    <source>
        <dbReference type="Pfam" id="PF25569"/>
    </source>
</evidence>
<dbReference type="InterPro" id="IPR057946">
    <property type="entry name" value="TPR_ZFYVE26"/>
</dbReference>
<evidence type="ECO:0000256" key="1">
    <source>
        <dbReference type="SAM" id="MobiDB-lite"/>
    </source>
</evidence>
<comment type="caution">
    <text evidence="3">The sequence shown here is derived from an EMBL/GenBank/DDBJ whole genome shotgun (WGS) entry which is preliminary data.</text>
</comment>
<reference evidence="3 4" key="1">
    <citation type="journal article" date="2024" name="Nat. Commun.">
        <title>Phylogenomics reveals the evolutionary origins of lichenization in chlorophyte algae.</title>
        <authorList>
            <person name="Puginier C."/>
            <person name="Libourel C."/>
            <person name="Otte J."/>
            <person name="Skaloud P."/>
            <person name="Haon M."/>
            <person name="Grisel S."/>
            <person name="Petersen M."/>
            <person name="Berrin J.G."/>
            <person name="Delaux P.M."/>
            <person name="Dal Grande F."/>
            <person name="Keller J."/>
        </authorList>
    </citation>
    <scope>NUCLEOTIDE SEQUENCE [LARGE SCALE GENOMIC DNA]</scope>
    <source>
        <strain evidence="3 4">SAG 2043</strain>
    </source>
</reference>
<feature type="compositionally biased region" description="Basic and acidic residues" evidence="1">
    <location>
        <begin position="597"/>
        <end position="606"/>
    </location>
</feature>
<feature type="region of interest" description="Disordered" evidence="1">
    <location>
        <begin position="91"/>
        <end position="110"/>
    </location>
</feature>
<evidence type="ECO:0000313" key="3">
    <source>
        <dbReference type="EMBL" id="KAK9829097.1"/>
    </source>
</evidence>
<protein>
    <recommendedName>
        <fullName evidence="2">ZFYVE26-like TPR repeats domain-containing protein</fullName>
    </recommendedName>
</protein>
<evidence type="ECO:0000313" key="4">
    <source>
        <dbReference type="Proteomes" id="UP001489004"/>
    </source>
</evidence>
<organism evidence="3 4">
    <name type="scientific">[Myrmecia] bisecta</name>
    <dbReference type="NCBI Taxonomy" id="41462"/>
    <lineage>
        <taxon>Eukaryota</taxon>
        <taxon>Viridiplantae</taxon>
        <taxon>Chlorophyta</taxon>
        <taxon>core chlorophytes</taxon>
        <taxon>Trebouxiophyceae</taxon>
        <taxon>Trebouxiales</taxon>
        <taxon>Trebouxiaceae</taxon>
        <taxon>Myrmecia</taxon>
    </lineage>
</organism>
<name>A0AAW1R712_9CHLO</name>
<dbReference type="EMBL" id="JALJOR010000001">
    <property type="protein sequence ID" value="KAK9829097.1"/>
    <property type="molecule type" value="Genomic_DNA"/>
</dbReference>
<gene>
    <name evidence="3" type="ORF">WJX72_003864</name>
</gene>
<accession>A0AAW1R712</accession>
<feature type="domain" description="ZFYVE26-like TPR repeats" evidence="2">
    <location>
        <begin position="1562"/>
        <end position="1700"/>
    </location>
</feature>
<feature type="compositionally biased region" description="Polar residues" evidence="1">
    <location>
        <begin position="631"/>
        <end position="645"/>
    </location>
</feature>
<dbReference type="Proteomes" id="UP001489004">
    <property type="component" value="Unassembled WGS sequence"/>
</dbReference>
<feature type="region of interest" description="Disordered" evidence="1">
    <location>
        <begin position="593"/>
        <end position="660"/>
    </location>
</feature>
<dbReference type="Pfam" id="PF25569">
    <property type="entry name" value="TPR_ZFYVE26"/>
    <property type="match status" value="1"/>
</dbReference>
<dbReference type="PANTHER" id="PTHR35478:SF1">
    <property type="entry name" value="ZINC FINGER FYVE DOMAIN-CONTAINING PROTEIN 26"/>
    <property type="match status" value="1"/>
</dbReference>